<dbReference type="EC" id="2.2.1.2" evidence="2"/>
<evidence type="ECO:0000313" key="2">
    <source>
        <dbReference type="EMBL" id="MDQ0425549.1"/>
    </source>
</evidence>
<dbReference type="Proteomes" id="UP001240250">
    <property type="component" value="Unassembled WGS sequence"/>
</dbReference>
<keyword evidence="2" id="KW-0808">Transferase</keyword>
<dbReference type="PROSITE" id="PS00958">
    <property type="entry name" value="TRANSALDOLASE_2"/>
    <property type="match status" value="1"/>
</dbReference>
<gene>
    <name evidence="2" type="ORF">JO380_001930</name>
</gene>
<comment type="caution">
    <text evidence="2">The sequence shown here is derived from an EMBL/GenBank/DDBJ whole genome shotgun (WGS) entry which is preliminary data.</text>
</comment>
<keyword evidence="3" id="KW-1185">Reference proteome</keyword>
<name>A0ABU0GJK4_9CELL</name>
<dbReference type="RefSeq" id="WP_070318715.1">
    <property type="nucleotide sequence ID" value="NZ_CP194061.1"/>
</dbReference>
<keyword evidence="1" id="KW-0704">Schiff base</keyword>
<dbReference type="PANTHER" id="PTHR10683">
    <property type="entry name" value="TRANSALDOLASE"/>
    <property type="match status" value="1"/>
</dbReference>
<dbReference type="Pfam" id="PF00923">
    <property type="entry name" value="TAL_FSA"/>
    <property type="match status" value="1"/>
</dbReference>
<dbReference type="SUPFAM" id="SSF51569">
    <property type="entry name" value="Aldolase"/>
    <property type="match status" value="1"/>
</dbReference>
<accession>A0ABU0GJK4</accession>
<dbReference type="InterPro" id="IPR001585">
    <property type="entry name" value="TAL/FSA"/>
</dbReference>
<reference evidence="2 3" key="1">
    <citation type="submission" date="2023-07" db="EMBL/GenBank/DDBJ databases">
        <title>Sequencing the genomes of 1000 actinobacteria strains.</title>
        <authorList>
            <person name="Klenk H.-P."/>
        </authorList>
    </citation>
    <scope>NUCLEOTIDE SEQUENCE [LARGE SCALE GENOMIC DNA]</scope>
    <source>
        <strain evidence="2 3">DSM 14785</strain>
    </source>
</reference>
<sequence length="214" mass="22076">MDLYLDSADRDALAPLLATGLFRGVTTNPLILQRAGVRLSEVPSLVSWLLASGADEVFVQTTAADADAIEREGHALRDLSDRLVVKVPATGPGLVATRRLSAAGVPVLLTVVYHPNQAVLAAAAGARLIAPYLGRMTEAGRDGRADLRTMARALAGTGTGVLVASVRDAAVVPELAADGLEAVTVGTDVAHAMFAEPLTDAAMVQFDAATSALR</sequence>
<dbReference type="InterPro" id="IPR018225">
    <property type="entry name" value="Transaldolase_AS"/>
</dbReference>
<organism evidence="2 3">
    <name type="scientific">Cellulomonas iranensis</name>
    <dbReference type="NCBI Taxonomy" id="76862"/>
    <lineage>
        <taxon>Bacteria</taxon>
        <taxon>Bacillati</taxon>
        <taxon>Actinomycetota</taxon>
        <taxon>Actinomycetes</taxon>
        <taxon>Micrococcales</taxon>
        <taxon>Cellulomonadaceae</taxon>
        <taxon>Cellulomonas</taxon>
    </lineage>
</organism>
<dbReference type="PANTHER" id="PTHR10683:SF40">
    <property type="entry name" value="FRUCTOSE-6-PHOSPHATE ALDOLASE 1-RELATED"/>
    <property type="match status" value="1"/>
</dbReference>
<dbReference type="Gene3D" id="3.20.20.70">
    <property type="entry name" value="Aldolase class I"/>
    <property type="match status" value="1"/>
</dbReference>
<dbReference type="GO" id="GO:0004801">
    <property type="term" value="F:transaldolase activity"/>
    <property type="evidence" value="ECO:0007669"/>
    <property type="project" value="UniProtKB-EC"/>
</dbReference>
<dbReference type="InterPro" id="IPR013785">
    <property type="entry name" value="Aldolase_TIM"/>
</dbReference>
<dbReference type="EMBL" id="JAUSVM010000001">
    <property type="protein sequence ID" value="MDQ0425549.1"/>
    <property type="molecule type" value="Genomic_DNA"/>
</dbReference>
<protein>
    <submittedName>
        <fullName evidence="2">Transaldolase</fullName>
        <ecNumber evidence="2">2.2.1.2</ecNumber>
    </submittedName>
</protein>
<evidence type="ECO:0000313" key="3">
    <source>
        <dbReference type="Proteomes" id="UP001240250"/>
    </source>
</evidence>
<evidence type="ECO:0000256" key="1">
    <source>
        <dbReference type="ARBA" id="ARBA00023270"/>
    </source>
</evidence>
<proteinExistence type="predicted"/>